<proteinExistence type="predicted"/>
<dbReference type="AlphaFoldDB" id="A0A136JB44"/>
<evidence type="ECO:0000313" key="2">
    <source>
        <dbReference type="Proteomes" id="UP000070501"/>
    </source>
</evidence>
<name>A0A136JB44_9PEZI</name>
<dbReference type="STRING" id="196109.A0A136JB44"/>
<protein>
    <submittedName>
        <fullName evidence="1">Uncharacterized protein</fullName>
    </submittedName>
</protein>
<keyword evidence="2" id="KW-1185">Reference proteome</keyword>
<dbReference type="EMBL" id="KQ964247">
    <property type="protein sequence ID" value="KXJ94370.1"/>
    <property type="molecule type" value="Genomic_DNA"/>
</dbReference>
<dbReference type="OrthoDB" id="443402at2759"/>
<reference evidence="2" key="1">
    <citation type="submission" date="2016-02" db="EMBL/GenBank/DDBJ databases">
        <title>Draft genome sequence of Microdochium bolleyi, a fungal endophyte of beachgrass.</title>
        <authorList>
            <consortium name="DOE Joint Genome Institute"/>
            <person name="David A.S."/>
            <person name="May G."/>
            <person name="Haridas S."/>
            <person name="Lim J."/>
            <person name="Wang M."/>
            <person name="Labutti K."/>
            <person name="Lipzen A."/>
            <person name="Barry K."/>
            <person name="Grigoriev I.V."/>
        </authorList>
    </citation>
    <scope>NUCLEOTIDE SEQUENCE [LARGE SCALE GENOMIC DNA]</scope>
    <source>
        <strain evidence="2">J235TASD1</strain>
    </source>
</reference>
<feature type="non-terminal residue" evidence="1">
    <location>
        <position position="102"/>
    </location>
</feature>
<accession>A0A136JB44</accession>
<sequence>MCLASRPEPLLARALGHYPQLRLEKLNRSDLERYARSTIVIPPYYQTILGGSNGRASLIFNDPHFSSTGDLASWLSATLVEKAEGIFLWLRLTVEAVSQALQ</sequence>
<organism evidence="1 2">
    <name type="scientific">Microdochium bolleyi</name>
    <dbReference type="NCBI Taxonomy" id="196109"/>
    <lineage>
        <taxon>Eukaryota</taxon>
        <taxon>Fungi</taxon>
        <taxon>Dikarya</taxon>
        <taxon>Ascomycota</taxon>
        <taxon>Pezizomycotina</taxon>
        <taxon>Sordariomycetes</taxon>
        <taxon>Xylariomycetidae</taxon>
        <taxon>Xylariales</taxon>
        <taxon>Microdochiaceae</taxon>
        <taxon>Microdochium</taxon>
    </lineage>
</organism>
<dbReference type="Proteomes" id="UP000070501">
    <property type="component" value="Unassembled WGS sequence"/>
</dbReference>
<dbReference type="InParanoid" id="A0A136JB44"/>
<gene>
    <name evidence="1" type="ORF">Micbo1qcDRAFT_159512</name>
</gene>
<evidence type="ECO:0000313" key="1">
    <source>
        <dbReference type="EMBL" id="KXJ94370.1"/>
    </source>
</evidence>